<evidence type="ECO:0000259" key="1">
    <source>
        <dbReference type="PROSITE" id="PS50126"/>
    </source>
</evidence>
<dbReference type="EMBL" id="BHGK01000001">
    <property type="protein sequence ID" value="GCA67808.1"/>
    <property type="molecule type" value="Genomic_DNA"/>
</dbReference>
<dbReference type="GO" id="GO:0005737">
    <property type="term" value="C:cytoplasm"/>
    <property type="evidence" value="ECO:0007669"/>
    <property type="project" value="UniProtKB-ARBA"/>
</dbReference>
<dbReference type="InterPro" id="IPR018974">
    <property type="entry name" value="Tex-like_N"/>
</dbReference>
<name>A0A391P9Z8_9FIRM</name>
<dbReference type="InterPro" id="IPR023323">
    <property type="entry name" value="Tex-like_dom_sf"/>
</dbReference>
<dbReference type="AlphaFoldDB" id="A0A391P9Z8"/>
<dbReference type="Gene3D" id="1.10.3500.10">
    <property type="entry name" value="Tex N-terminal region-like"/>
    <property type="match status" value="1"/>
</dbReference>
<comment type="caution">
    <text evidence="2">The sequence shown here is derived from an EMBL/GenBank/DDBJ whole genome shotgun (WGS) entry which is preliminary data.</text>
</comment>
<dbReference type="InterPro" id="IPR032639">
    <property type="entry name" value="Tex_YqgF"/>
</dbReference>
<organism evidence="2 3">
    <name type="scientific">Mediterraneibacter butyricigenes</name>
    <dbReference type="NCBI Taxonomy" id="2316025"/>
    <lineage>
        <taxon>Bacteria</taxon>
        <taxon>Bacillati</taxon>
        <taxon>Bacillota</taxon>
        <taxon>Clostridia</taxon>
        <taxon>Lachnospirales</taxon>
        <taxon>Lachnospiraceae</taxon>
        <taxon>Mediterraneibacter</taxon>
    </lineage>
</organism>
<sequence>MDINQRLTEELGVKRFQVDAAVQLIDEGNTIPFISRYRKEATGSLNDEQLRKLHERLLYLRNLEEKKEQVISSIEEQGKMTEELKKQILAAETLVAVEDLYRPYRPKRRTRATIAKEKGLEPLASYILLQNATVPLEETAKDYVSEEKGVETPEDAIAGALDILAEGISDEAVYRTWIRNQTMKKGTLVSEAKDEKTESVYEMYYDFQETLSKLAGHRILALNRGEKEKFLTVKIEAPEEDVLRYLEKKVIHRENPYTTSALKEVVADSYKRLIQPAIEREIRNELTEKAEDGAIDVFGKNLHQLLMQPPIKGHVVLGWDPAFRTGCKLAVVDETGKVIGTTVIYPTAPTTPQKMKAAADLLKKIIPKYHVSLISLGNGTASRESEQFIVDVLKEIPEKVQYVIVNEAGASVYSASKLATEEFPKFDVGQRSAASIARRLQDPLAELVKIDPKSIGVGQYQHDMNQKKLGESLNGVVEDCVNKVGVDLNTASAPLLSYISGISGTIAKNIVTYREENGSFTNRKQLLKVAKLGPKAYEQCAGFMRITDGDNPLDATGVHPESYDAAEKLLKRQGYKPEDIVGGNLVGLSLTIKDYKKLAEELGIGEITLQDIVKELEKPARDPREEMPKPILRTDVLEMKDLKEGMVLKGTVRNVIDFGVFVDIGVHQDGLVHISQITDRYIKHPLEVVGIGDIVDVKVMSVDLKRKRIQLTMRDI</sequence>
<dbReference type="GO" id="GO:0006139">
    <property type="term" value="P:nucleobase-containing compound metabolic process"/>
    <property type="evidence" value="ECO:0007669"/>
    <property type="project" value="InterPro"/>
</dbReference>
<dbReference type="SUPFAM" id="SSF53098">
    <property type="entry name" value="Ribonuclease H-like"/>
    <property type="match status" value="1"/>
</dbReference>
<dbReference type="Pfam" id="PF22706">
    <property type="entry name" value="Tex_central_region"/>
    <property type="match status" value="1"/>
</dbReference>
<dbReference type="Proteomes" id="UP000265643">
    <property type="component" value="Unassembled WGS sequence"/>
</dbReference>
<dbReference type="SMART" id="SM00316">
    <property type="entry name" value="S1"/>
    <property type="match status" value="1"/>
</dbReference>
<dbReference type="InterPro" id="IPR003029">
    <property type="entry name" value="S1_domain"/>
</dbReference>
<dbReference type="InterPro" id="IPR023319">
    <property type="entry name" value="Tex-like_HTH_dom_sf"/>
</dbReference>
<dbReference type="InterPro" id="IPR037027">
    <property type="entry name" value="YqgF/RNaseH-like_dom_sf"/>
</dbReference>
<dbReference type="InterPro" id="IPR012340">
    <property type="entry name" value="NA-bd_OB-fold"/>
</dbReference>
<proteinExistence type="predicted"/>
<dbReference type="Pfam" id="PF17674">
    <property type="entry name" value="HHH_9"/>
    <property type="match status" value="1"/>
</dbReference>
<dbReference type="CDD" id="cd05685">
    <property type="entry name" value="S1_Tex"/>
    <property type="match status" value="1"/>
</dbReference>
<dbReference type="InterPro" id="IPR012337">
    <property type="entry name" value="RNaseH-like_sf"/>
</dbReference>
<evidence type="ECO:0000313" key="3">
    <source>
        <dbReference type="Proteomes" id="UP000265643"/>
    </source>
</evidence>
<gene>
    <name evidence="2" type="ORF">KGMB01110_22440</name>
</gene>
<protein>
    <submittedName>
        <fullName evidence="2">RNA-binding transcriptional accessory protein</fullName>
    </submittedName>
</protein>
<dbReference type="FunFam" id="2.40.50.140:FF:000051">
    <property type="entry name" value="RNA-binding transcriptional accessory protein"/>
    <property type="match status" value="1"/>
</dbReference>
<dbReference type="Gene3D" id="1.10.150.310">
    <property type="entry name" value="Tex RuvX-like domain-like"/>
    <property type="match status" value="1"/>
</dbReference>
<dbReference type="InterPro" id="IPR041692">
    <property type="entry name" value="HHH_9"/>
</dbReference>
<dbReference type="SUPFAM" id="SSF50249">
    <property type="entry name" value="Nucleic acid-binding proteins"/>
    <property type="match status" value="1"/>
</dbReference>
<dbReference type="Pfam" id="PF00575">
    <property type="entry name" value="S1"/>
    <property type="match status" value="1"/>
</dbReference>
<dbReference type="Pfam" id="PF16921">
    <property type="entry name" value="Tex_YqgF"/>
    <property type="match status" value="1"/>
</dbReference>
<dbReference type="FunFam" id="1.10.10.650:FF:000001">
    <property type="entry name" value="S1 RNA-binding domain 1"/>
    <property type="match status" value="1"/>
</dbReference>
<dbReference type="GO" id="GO:0003729">
    <property type="term" value="F:mRNA binding"/>
    <property type="evidence" value="ECO:0007669"/>
    <property type="project" value="TreeGrafter"/>
</dbReference>
<dbReference type="SUPFAM" id="SSF47781">
    <property type="entry name" value="RuvA domain 2-like"/>
    <property type="match status" value="2"/>
</dbReference>
<dbReference type="SUPFAM" id="SSF158832">
    <property type="entry name" value="Tex N-terminal region-like"/>
    <property type="match status" value="1"/>
</dbReference>
<dbReference type="PROSITE" id="PS50126">
    <property type="entry name" value="S1"/>
    <property type="match status" value="1"/>
</dbReference>
<dbReference type="SMART" id="SM00732">
    <property type="entry name" value="YqgFc"/>
    <property type="match status" value="1"/>
</dbReference>
<dbReference type="InterPro" id="IPR006641">
    <property type="entry name" value="YqgF/RNaseH-like_dom"/>
</dbReference>
<dbReference type="Gene3D" id="2.40.50.140">
    <property type="entry name" value="Nucleic acid-binding proteins"/>
    <property type="match status" value="1"/>
</dbReference>
<dbReference type="FunFam" id="3.30.420.140:FF:000001">
    <property type="entry name" value="RNA-binding transcriptional accessory protein"/>
    <property type="match status" value="1"/>
</dbReference>
<dbReference type="GO" id="GO:0006412">
    <property type="term" value="P:translation"/>
    <property type="evidence" value="ECO:0007669"/>
    <property type="project" value="TreeGrafter"/>
</dbReference>
<feature type="domain" description="S1 motif" evidence="1">
    <location>
        <begin position="645"/>
        <end position="714"/>
    </location>
</feature>
<dbReference type="FunFam" id="1.10.150.310:FF:000001">
    <property type="entry name" value="RNA-binding transcriptional accessory protein"/>
    <property type="match status" value="1"/>
</dbReference>
<dbReference type="Gene3D" id="3.30.420.140">
    <property type="entry name" value="YqgF/RNase H-like domain"/>
    <property type="match status" value="1"/>
</dbReference>
<dbReference type="RefSeq" id="WP_119298450.1">
    <property type="nucleotide sequence ID" value="NZ_BHGK01000001.1"/>
</dbReference>
<dbReference type="PANTHER" id="PTHR10724">
    <property type="entry name" value="30S RIBOSOMAL PROTEIN S1"/>
    <property type="match status" value="1"/>
</dbReference>
<keyword evidence="3" id="KW-1185">Reference proteome</keyword>
<reference evidence="3" key="1">
    <citation type="submission" date="2018-09" db="EMBL/GenBank/DDBJ databases">
        <title>Draft Genome Sequence of Mediterraneibacter sp. KCTC 15684.</title>
        <authorList>
            <person name="Kim J.S."/>
            <person name="Han K.I."/>
            <person name="Suh M.K."/>
            <person name="Lee K.C."/>
            <person name="Eom M.K."/>
            <person name="Lee J.H."/>
            <person name="Park S.H."/>
            <person name="Kang S.W."/>
            <person name="Park J.E."/>
            <person name="Oh B.S."/>
            <person name="Yu S.Y."/>
            <person name="Choi S.H."/>
            <person name="Lee D.H."/>
            <person name="Yoon H."/>
            <person name="Kim B."/>
            <person name="Yang S.J."/>
            <person name="Lee J.S."/>
        </authorList>
    </citation>
    <scope>NUCLEOTIDE SEQUENCE [LARGE SCALE GENOMIC DNA]</scope>
    <source>
        <strain evidence="3">KCTC 15684</strain>
    </source>
</reference>
<dbReference type="GO" id="GO:0003735">
    <property type="term" value="F:structural constituent of ribosome"/>
    <property type="evidence" value="ECO:0007669"/>
    <property type="project" value="TreeGrafter"/>
</dbReference>
<dbReference type="InterPro" id="IPR050437">
    <property type="entry name" value="Ribos_protein_bS1-like"/>
</dbReference>
<accession>A0A391P9Z8</accession>
<dbReference type="InterPro" id="IPR010994">
    <property type="entry name" value="RuvA_2-like"/>
</dbReference>
<evidence type="ECO:0000313" key="2">
    <source>
        <dbReference type="EMBL" id="GCA67808.1"/>
    </source>
</evidence>
<dbReference type="Pfam" id="PF09371">
    <property type="entry name" value="Tex_N"/>
    <property type="match status" value="1"/>
</dbReference>
<dbReference type="Gene3D" id="1.10.10.650">
    <property type="entry name" value="RuvA domain 2-like"/>
    <property type="match status" value="1"/>
</dbReference>
<dbReference type="PANTHER" id="PTHR10724:SF10">
    <property type="entry name" value="S1 RNA-BINDING DOMAIN-CONTAINING PROTEIN 1"/>
    <property type="match status" value="1"/>
</dbReference>
<dbReference type="InterPro" id="IPR055179">
    <property type="entry name" value="Tex-like_central_region"/>
</dbReference>
<dbReference type="Pfam" id="PF12836">
    <property type="entry name" value="HHH_3"/>
    <property type="match status" value="1"/>
</dbReference>
<dbReference type="InterPro" id="IPR044146">
    <property type="entry name" value="S1_Tex"/>
</dbReference>